<sequence length="602" mass="68763">MCIKVTRWFYCYVPAVGQPPQDHTTHRDADRFKPWIHWKVNELVALAELRTRAPSCKGYSRIRHKMEHWIRCARVQTPQCKEGPTEHRVELYNIACPECTQDHPSVMSTTPYYVHIDEWPGVDADGQIERIVAYFGELLVVARSFFENELDREPLQGRNWNVFARGHNCTQDSSHILRDHPDRVGHPECLVDCACSANPGAHNISRAARNQEGQLTRIRHARNWFLLCLQDTFLEEWKTARFADMPNQFELNMDPAMQERHDYMMLQIGEQLTALTTLDFNPDNATELNPRIEDLNEWRLNLRRREHLCTLLVRFAAADPGINMKFADGLMRLIVTALAPGLDRTLVPQHIFSKAATIKHMKLLVAYVDRLHTEGSYPKQAEMTFALRRQKELFEVLGRNRLVTFRNIMARQKTAEGVAARWEVIGASILQTGYEEDQNCSICGDDFDTSAANADSVPRHLRPVRLPCCQQFIHFRCFKGLTTTTKQACPFCNQDLTVTGMDHQNEGAFWNWNTPLENLPHGLVRYANNLETNRAMMQDAAGTHIVRALNPVIEREENLRPGRIGNSFRNWPLPPSSDESGDESSGGSSSSGGEDDDIAMEG</sequence>
<gene>
    <name evidence="4" type="ORF">NW762_012240</name>
</gene>
<evidence type="ECO:0000259" key="3">
    <source>
        <dbReference type="PROSITE" id="PS50089"/>
    </source>
</evidence>
<proteinExistence type="predicted"/>
<dbReference type="PROSITE" id="PS50089">
    <property type="entry name" value="ZF_RING_2"/>
    <property type="match status" value="1"/>
</dbReference>
<dbReference type="InterPro" id="IPR001841">
    <property type="entry name" value="Znf_RING"/>
</dbReference>
<keyword evidence="5" id="KW-1185">Reference proteome</keyword>
<evidence type="ECO:0000313" key="5">
    <source>
        <dbReference type="Proteomes" id="UP001152049"/>
    </source>
</evidence>
<evidence type="ECO:0000256" key="2">
    <source>
        <dbReference type="SAM" id="MobiDB-lite"/>
    </source>
</evidence>
<keyword evidence="1" id="KW-0479">Metal-binding</keyword>
<comment type="caution">
    <text evidence="4">The sequence shown here is derived from an EMBL/GenBank/DDBJ whole genome shotgun (WGS) entry which is preliminary data.</text>
</comment>
<evidence type="ECO:0000256" key="1">
    <source>
        <dbReference type="PROSITE-ProRule" id="PRU00175"/>
    </source>
</evidence>
<feature type="region of interest" description="Disordered" evidence="2">
    <location>
        <begin position="563"/>
        <end position="602"/>
    </location>
</feature>
<keyword evidence="1" id="KW-0862">Zinc</keyword>
<dbReference type="EMBL" id="JAOQAZ010000033">
    <property type="protein sequence ID" value="KAJ4249389.1"/>
    <property type="molecule type" value="Genomic_DNA"/>
</dbReference>
<evidence type="ECO:0000313" key="4">
    <source>
        <dbReference type="EMBL" id="KAJ4249389.1"/>
    </source>
</evidence>
<name>A0A9W8RMP4_9HYPO</name>
<dbReference type="InterPro" id="IPR013083">
    <property type="entry name" value="Znf_RING/FYVE/PHD"/>
</dbReference>
<organism evidence="4 5">
    <name type="scientific">Fusarium torreyae</name>
    <dbReference type="NCBI Taxonomy" id="1237075"/>
    <lineage>
        <taxon>Eukaryota</taxon>
        <taxon>Fungi</taxon>
        <taxon>Dikarya</taxon>
        <taxon>Ascomycota</taxon>
        <taxon>Pezizomycotina</taxon>
        <taxon>Sordariomycetes</taxon>
        <taxon>Hypocreomycetidae</taxon>
        <taxon>Hypocreales</taxon>
        <taxon>Nectriaceae</taxon>
        <taxon>Fusarium</taxon>
    </lineage>
</organism>
<keyword evidence="1" id="KW-0863">Zinc-finger</keyword>
<accession>A0A9W8RMP4</accession>
<dbReference type="OrthoDB" id="5001299at2759"/>
<feature type="compositionally biased region" description="Acidic residues" evidence="2">
    <location>
        <begin position="593"/>
        <end position="602"/>
    </location>
</feature>
<protein>
    <recommendedName>
        <fullName evidence="3">RING-type domain-containing protein</fullName>
    </recommendedName>
</protein>
<feature type="compositionally biased region" description="Low complexity" evidence="2">
    <location>
        <begin position="583"/>
        <end position="592"/>
    </location>
</feature>
<dbReference type="Gene3D" id="3.30.40.10">
    <property type="entry name" value="Zinc/RING finger domain, C3HC4 (zinc finger)"/>
    <property type="match status" value="1"/>
</dbReference>
<dbReference type="SUPFAM" id="SSF57850">
    <property type="entry name" value="RING/U-box"/>
    <property type="match status" value="1"/>
</dbReference>
<feature type="domain" description="RING-type" evidence="3">
    <location>
        <begin position="440"/>
        <end position="493"/>
    </location>
</feature>
<dbReference type="AlphaFoldDB" id="A0A9W8RMP4"/>
<dbReference type="GO" id="GO:0008270">
    <property type="term" value="F:zinc ion binding"/>
    <property type="evidence" value="ECO:0007669"/>
    <property type="project" value="UniProtKB-KW"/>
</dbReference>
<reference evidence="4" key="1">
    <citation type="submission" date="2022-09" db="EMBL/GenBank/DDBJ databases">
        <title>Fusarium specimens isolated from Avocado Roots.</title>
        <authorList>
            <person name="Stajich J."/>
            <person name="Roper C."/>
            <person name="Heimlech-Rivalta G."/>
        </authorList>
    </citation>
    <scope>NUCLEOTIDE SEQUENCE</scope>
    <source>
        <strain evidence="4">CF00136</strain>
    </source>
</reference>
<dbReference type="Proteomes" id="UP001152049">
    <property type="component" value="Unassembled WGS sequence"/>
</dbReference>